<proteinExistence type="predicted"/>
<dbReference type="InterPro" id="IPR001680">
    <property type="entry name" value="WD40_rpt"/>
</dbReference>
<feature type="repeat" description="WD" evidence="3">
    <location>
        <begin position="1416"/>
        <end position="1441"/>
    </location>
</feature>
<dbReference type="PANTHER" id="PTHR19879">
    <property type="entry name" value="TRANSCRIPTION INITIATION FACTOR TFIID"/>
    <property type="match status" value="1"/>
</dbReference>
<dbReference type="Pfam" id="PF17100">
    <property type="entry name" value="NACHT_N"/>
    <property type="match status" value="1"/>
</dbReference>
<dbReference type="OrthoDB" id="538223at2759"/>
<sequence length="1617" mass="181227">MRFRDFLRRRKSPLPAAPGGAVTVEQPESDGASSDKKPAKTDGENKDAGSSLVRSDVQHQQPSQVSDASGKLYSWDSLWAEAYETVKEDAESSELLREFEKKLIEDGGLTPRDASAGSEGAERLQLIQRHAVRKLERLPETQLAFSFYEKRIVVRKLVLKAIQVISTFKPIITAAVSAEPHAALAWAGIMTILPMLETAFQQDEDAANGLNSIVFLLVQYQDIQETSLVAEFKEPSRSDATQQLLLAMRTKLVSIYAQIYVYQIRFVLQFARGAVHQTMRNLTSADSWKQMWEDIKAASDLVKEGIQSRVGARTFETWKAVNDAMKRMDGIEALQQATLTAVQDGNETNLLLSLPSAENALFDSAEIVRAEASCMEGTQRRILNDIQDWAESPSGEVVFWLHGMAGTGKTSVALTVANALCGRKPFTVGGKPPSIAVLGASFFFKQSDATRNSTRNFFPTLARCLAKVFPDLKSLIVGAITQDLEIGTKAPRQQLNDLIVRPLIRLDEQICLPIRLIVVVDALDECVERTEAKELIEMLAVLEARLHQVQLRFLITSRREELIVRGFSKLPNSLYRSLLLGKIQPARDGDINRDDIALYLSYTLAEIASRNDVSQQWIGEAGIKQLCEKADGLFIYAATACRFLDAPDFTDEDARRERLDLIVHDEEDADAPQQKVDEIYLKVLSFPHLTKSLKKTKARHLAQISKILGFIAILLEPVSALSLGHLVSIPRATLDDWLTRLHSIVSVPQDEMSPLGLVHLSFRDFILSEERSRLLEFRVEESTMHEQIFQRCLDLMSDMLCQDICGLVLTGTLASEVPQSQIKQSIPQHLQYACRYWVDHLAKLDDETRMREGLMDQGKVHTFLQKSFLYWLEAMSLIRETPTTILMINRLQTLMNPSEHGNLCSLVYDAKRFILSNRWIISHAPLQIYASALIFAPEKSLIRAQFKHMMPPWIIKRPAVEQYWTAELNTLEGHTDFITSIAFSPSDDLVATGSLDGTTRLWDYVTGTERLKFDDKKKINCVAFSRDGKSVASALPREVMRVRKFAKGSMIELKPQGGRMGRITQVAFSGQDDNTLASITADRKLRVWNVDQRREIHICEILEDNPFAVPTRAAFSPDGKFVVESSLRRSSFMRGVPTESQFIDSASDYDGLAFSRDGKLLATASMPEVHLANMSRVSTRVQVWDMTSIVGKVSSRRKISTLGDIKFLPNHDDSVLAQFDTSMQLWNATDGCLQSLPTAPFGHVGGTNMSPDGRYVVLKEQREMQHAEEALQLWDSSMTKQFFGSERLVDIMFSPDSNHIALASRRGARIIDGKTMKEKMILDVDRILSFAFSPNGQIAALIGGKDGERMFELWEVANKTKLVARRVQGPFHDITFSPDGQLAAVSEAFTGDPKITLFEVETGKERGVLANGHWYVGSLAFQPGSHLVATATTNGRIAVWDTILLREHRAFKSAWADDNLDLNHLKSIEISTTGELVAASSMRGLHVGMVQMWNIANGMEIGRYDIEGRVPDLSFSRHQLYLESERGRLPHPSLFPQHEENQGTDSREIRKAAQSCLFVGEQWVLQGMLQRLLWLPPAYRSAFSKMRGDTFALPHETLGVVFIKFDLTKMPTATVDD</sequence>
<feature type="domain" description="NWD NACHT-NTPase N-terminal" evidence="5">
    <location>
        <begin position="77"/>
        <end position="303"/>
    </location>
</feature>
<reference evidence="7 8" key="1">
    <citation type="journal article" date="2021" name="Nat. Commun.">
        <title>Genetic determinants of endophytism in the Arabidopsis root mycobiome.</title>
        <authorList>
            <person name="Mesny F."/>
            <person name="Miyauchi S."/>
            <person name="Thiergart T."/>
            <person name="Pickel B."/>
            <person name="Atanasova L."/>
            <person name="Karlsson M."/>
            <person name="Huettel B."/>
            <person name="Barry K.W."/>
            <person name="Haridas S."/>
            <person name="Chen C."/>
            <person name="Bauer D."/>
            <person name="Andreopoulos W."/>
            <person name="Pangilinan J."/>
            <person name="LaButti K."/>
            <person name="Riley R."/>
            <person name="Lipzen A."/>
            <person name="Clum A."/>
            <person name="Drula E."/>
            <person name="Henrissat B."/>
            <person name="Kohler A."/>
            <person name="Grigoriev I.V."/>
            <person name="Martin F.M."/>
            <person name="Hacquard S."/>
        </authorList>
    </citation>
    <scope>NUCLEOTIDE SEQUENCE [LARGE SCALE GENOMIC DNA]</scope>
    <source>
        <strain evidence="7 8">MPI-CAGE-CH-0241</strain>
    </source>
</reference>
<evidence type="ECO:0000256" key="3">
    <source>
        <dbReference type="PROSITE-ProRule" id="PRU00221"/>
    </source>
</evidence>
<evidence type="ECO:0000313" key="8">
    <source>
        <dbReference type="Proteomes" id="UP000777438"/>
    </source>
</evidence>
<feature type="compositionally biased region" description="Basic and acidic residues" evidence="4">
    <location>
        <begin position="33"/>
        <end position="47"/>
    </location>
</feature>
<dbReference type="SMART" id="SM00320">
    <property type="entry name" value="WD40"/>
    <property type="match status" value="7"/>
</dbReference>
<dbReference type="InterPro" id="IPR056884">
    <property type="entry name" value="NPHP3-like_N"/>
</dbReference>
<dbReference type="InterPro" id="IPR036322">
    <property type="entry name" value="WD40_repeat_dom_sf"/>
</dbReference>
<keyword evidence="2" id="KW-0677">Repeat</keyword>
<feature type="repeat" description="WD" evidence="3">
    <location>
        <begin position="1056"/>
        <end position="1098"/>
    </location>
</feature>
<dbReference type="InterPro" id="IPR031359">
    <property type="entry name" value="NACHT_N"/>
</dbReference>
<dbReference type="Gene3D" id="2.130.10.10">
    <property type="entry name" value="YVTN repeat-like/Quinoprotein amine dehydrogenase"/>
    <property type="match status" value="3"/>
</dbReference>
<dbReference type="InterPro" id="IPR019775">
    <property type="entry name" value="WD40_repeat_CS"/>
</dbReference>
<feature type="compositionally biased region" description="Polar residues" evidence="4">
    <location>
        <begin position="58"/>
        <end position="67"/>
    </location>
</feature>
<evidence type="ECO:0000256" key="4">
    <source>
        <dbReference type="SAM" id="MobiDB-lite"/>
    </source>
</evidence>
<feature type="compositionally biased region" description="Basic and acidic residues" evidence="4">
    <location>
        <begin position="1537"/>
        <end position="1547"/>
    </location>
</feature>
<feature type="domain" description="Nephrocystin 3-like N-terminal" evidence="6">
    <location>
        <begin position="381"/>
        <end position="558"/>
    </location>
</feature>
<dbReference type="Pfam" id="PF00400">
    <property type="entry name" value="WD40"/>
    <property type="match status" value="2"/>
</dbReference>
<evidence type="ECO:0000259" key="5">
    <source>
        <dbReference type="Pfam" id="PF17100"/>
    </source>
</evidence>
<evidence type="ECO:0000256" key="1">
    <source>
        <dbReference type="ARBA" id="ARBA00022574"/>
    </source>
</evidence>
<dbReference type="InterPro" id="IPR015943">
    <property type="entry name" value="WD40/YVTN_repeat-like_dom_sf"/>
</dbReference>
<gene>
    <name evidence="7" type="ORF">B0T10DRAFT_548937</name>
</gene>
<evidence type="ECO:0000259" key="6">
    <source>
        <dbReference type="Pfam" id="PF24883"/>
    </source>
</evidence>
<evidence type="ECO:0000313" key="7">
    <source>
        <dbReference type="EMBL" id="KAH6888477.1"/>
    </source>
</evidence>
<dbReference type="PROSITE" id="PS00678">
    <property type="entry name" value="WD_REPEATS_1"/>
    <property type="match status" value="1"/>
</dbReference>
<feature type="region of interest" description="Disordered" evidence="4">
    <location>
        <begin position="1528"/>
        <end position="1547"/>
    </location>
</feature>
<protein>
    <submittedName>
        <fullName evidence="7">WD40-repeat-containing domain protein</fullName>
    </submittedName>
</protein>
<dbReference type="PROSITE" id="PS50294">
    <property type="entry name" value="WD_REPEATS_REGION"/>
    <property type="match status" value="1"/>
</dbReference>
<dbReference type="InterPro" id="IPR027417">
    <property type="entry name" value="P-loop_NTPase"/>
</dbReference>
<evidence type="ECO:0000256" key="2">
    <source>
        <dbReference type="ARBA" id="ARBA00022737"/>
    </source>
</evidence>
<feature type="region of interest" description="Disordered" evidence="4">
    <location>
        <begin position="1"/>
        <end position="68"/>
    </location>
</feature>
<feature type="repeat" description="WD" evidence="3">
    <location>
        <begin position="971"/>
        <end position="1012"/>
    </location>
</feature>
<dbReference type="EMBL" id="JAGPYM010000012">
    <property type="protein sequence ID" value="KAH6888477.1"/>
    <property type="molecule type" value="Genomic_DNA"/>
</dbReference>
<keyword evidence="8" id="KW-1185">Reference proteome</keyword>
<dbReference type="Gene3D" id="3.40.50.300">
    <property type="entry name" value="P-loop containing nucleotide triphosphate hydrolases"/>
    <property type="match status" value="1"/>
</dbReference>
<dbReference type="PANTHER" id="PTHR19879:SF9">
    <property type="entry name" value="TRANSCRIPTION INITIATION FACTOR TFIID SUBUNIT 5"/>
    <property type="match status" value="1"/>
</dbReference>
<dbReference type="SUPFAM" id="SSF52540">
    <property type="entry name" value="P-loop containing nucleoside triphosphate hydrolases"/>
    <property type="match status" value="1"/>
</dbReference>
<name>A0A9P8W2H7_9HYPO</name>
<dbReference type="SUPFAM" id="SSF50978">
    <property type="entry name" value="WD40 repeat-like"/>
    <property type="match status" value="2"/>
</dbReference>
<dbReference type="Pfam" id="PF24883">
    <property type="entry name" value="NPHP3_N"/>
    <property type="match status" value="1"/>
</dbReference>
<comment type="caution">
    <text evidence="7">The sequence shown here is derived from an EMBL/GenBank/DDBJ whole genome shotgun (WGS) entry which is preliminary data.</text>
</comment>
<dbReference type="Proteomes" id="UP000777438">
    <property type="component" value="Unassembled WGS sequence"/>
</dbReference>
<dbReference type="PROSITE" id="PS50082">
    <property type="entry name" value="WD_REPEATS_2"/>
    <property type="match status" value="3"/>
</dbReference>
<accession>A0A9P8W2H7</accession>
<organism evidence="7 8">
    <name type="scientific">Thelonectria olida</name>
    <dbReference type="NCBI Taxonomy" id="1576542"/>
    <lineage>
        <taxon>Eukaryota</taxon>
        <taxon>Fungi</taxon>
        <taxon>Dikarya</taxon>
        <taxon>Ascomycota</taxon>
        <taxon>Pezizomycotina</taxon>
        <taxon>Sordariomycetes</taxon>
        <taxon>Hypocreomycetidae</taxon>
        <taxon>Hypocreales</taxon>
        <taxon>Nectriaceae</taxon>
        <taxon>Thelonectria</taxon>
    </lineage>
</organism>
<keyword evidence="1 3" id="KW-0853">WD repeat</keyword>